<protein>
    <recommendedName>
        <fullName evidence="4">16S rRNA (cytosine(967)-C(5))-methyltransferase</fullName>
        <ecNumber evidence="4">2.1.1.176</ecNumber>
    </recommendedName>
    <alternativeName>
        <fullName evidence="11">16S rRNA m5C967 methyltransferase</fullName>
    </alternativeName>
    <alternativeName>
        <fullName evidence="12">rRNA (cytosine-C(5)-)-methyltransferase RsmB</fullName>
    </alternativeName>
</protein>
<dbReference type="EC" id="2.1.1.176" evidence="4"/>
<keyword evidence="6" id="KW-0698">rRNA processing</keyword>
<dbReference type="InterPro" id="IPR001678">
    <property type="entry name" value="MeTrfase_RsmB-F_NOP2_dom"/>
</dbReference>
<keyword evidence="9 14" id="KW-0949">S-adenosyl-L-methionine</keyword>
<comment type="subcellular location">
    <subcellularLocation>
        <location evidence="2">Cytoplasm</location>
    </subcellularLocation>
</comment>
<gene>
    <name evidence="16" type="primary">rsmB</name>
    <name evidence="16" type="ORF">E3U55_05425</name>
</gene>
<feature type="binding site" evidence="14">
    <location>
        <position position="326"/>
    </location>
    <ligand>
        <name>S-adenosyl-L-methionine</name>
        <dbReference type="ChEBI" id="CHEBI:59789"/>
    </ligand>
</feature>
<dbReference type="InterPro" id="IPR023267">
    <property type="entry name" value="RCMT"/>
</dbReference>
<dbReference type="SUPFAM" id="SSF48013">
    <property type="entry name" value="NusB-like"/>
    <property type="match status" value="1"/>
</dbReference>
<dbReference type="CDD" id="cd02440">
    <property type="entry name" value="AdoMet_MTases"/>
    <property type="match status" value="1"/>
</dbReference>
<reference evidence="16 17" key="1">
    <citation type="submission" date="2019-03" db="EMBL/GenBank/DDBJ databases">
        <authorList>
            <person name="He R.-H."/>
        </authorList>
    </citation>
    <scope>NUCLEOTIDE SEQUENCE [LARGE SCALE GENOMIC DNA]</scope>
    <source>
        <strain evidence="17">SH 714</strain>
    </source>
</reference>
<keyword evidence="17" id="KW-1185">Reference proteome</keyword>
<dbReference type="InterPro" id="IPR006027">
    <property type="entry name" value="NusB_RsmB_TIM44"/>
</dbReference>
<feature type="active site" description="Nucleophile" evidence="14">
    <location>
        <position position="379"/>
    </location>
</feature>
<dbReference type="FunFam" id="1.10.940.10:FF:000006">
    <property type="entry name" value="16S rRNA (Cytosine(967)-C(5))-methyltransferase RsmB"/>
    <property type="match status" value="1"/>
</dbReference>
<dbReference type="InterPro" id="IPR029063">
    <property type="entry name" value="SAM-dependent_MTases_sf"/>
</dbReference>
<comment type="caution">
    <text evidence="16">The sequence shown here is derived from an EMBL/GenBank/DDBJ whole genome shotgun (WGS) entry which is preliminary data.</text>
</comment>
<organism evidence="16 17">
    <name type="scientific">Filobacillus milosensis</name>
    <dbReference type="NCBI Taxonomy" id="94137"/>
    <lineage>
        <taxon>Bacteria</taxon>
        <taxon>Bacillati</taxon>
        <taxon>Bacillota</taxon>
        <taxon>Bacilli</taxon>
        <taxon>Bacillales</taxon>
        <taxon>Bacillaceae</taxon>
        <taxon>Filobacillus</taxon>
    </lineage>
</organism>
<feature type="binding site" evidence="14">
    <location>
        <begin position="256"/>
        <end position="262"/>
    </location>
    <ligand>
        <name>S-adenosyl-L-methionine</name>
        <dbReference type="ChEBI" id="CHEBI:59789"/>
    </ligand>
</feature>
<evidence type="ECO:0000256" key="1">
    <source>
        <dbReference type="ARBA" id="ARBA00002724"/>
    </source>
</evidence>
<evidence type="ECO:0000256" key="13">
    <source>
        <dbReference type="ARBA" id="ARBA00047283"/>
    </source>
</evidence>
<feature type="domain" description="SAM-dependent MTase RsmB/NOP-type" evidence="15">
    <location>
        <begin position="168"/>
        <end position="445"/>
    </location>
</feature>
<dbReference type="InterPro" id="IPR035926">
    <property type="entry name" value="NusB-like_sf"/>
</dbReference>
<dbReference type="Proteomes" id="UP000297975">
    <property type="component" value="Unassembled WGS sequence"/>
</dbReference>
<dbReference type="SUPFAM" id="SSF53335">
    <property type="entry name" value="S-adenosyl-L-methionine-dependent methyltransferases"/>
    <property type="match status" value="1"/>
</dbReference>
<dbReference type="PANTHER" id="PTHR22807:SF53">
    <property type="entry name" value="RIBOSOMAL RNA SMALL SUBUNIT METHYLTRANSFERASE B-RELATED"/>
    <property type="match status" value="1"/>
</dbReference>
<dbReference type="Gene3D" id="3.30.70.1170">
    <property type="entry name" value="Sun protein, domain 3"/>
    <property type="match status" value="1"/>
</dbReference>
<dbReference type="GO" id="GO:0003723">
    <property type="term" value="F:RNA binding"/>
    <property type="evidence" value="ECO:0007669"/>
    <property type="project" value="UniProtKB-UniRule"/>
</dbReference>
<dbReference type="AlphaFoldDB" id="A0A4Y8IP65"/>
<comment type="function">
    <text evidence="1">Specifically methylates the cytosine at position 967 (m5C967) of 16S rRNA.</text>
</comment>
<feature type="binding site" evidence="14">
    <location>
        <position position="307"/>
    </location>
    <ligand>
        <name>S-adenosyl-L-methionine</name>
        <dbReference type="ChEBI" id="CHEBI:59789"/>
    </ligand>
</feature>
<evidence type="ECO:0000256" key="9">
    <source>
        <dbReference type="ARBA" id="ARBA00022691"/>
    </source>
</evidence>
<evidence type="ECO:0000256" key="7">
    <source>
        <dbReference type="ARBA" id="ARBA00022603"/>
    </source>
</evidence>
<dbReference type="EMBL" id="SOPW01000004">
    <property type="protein sequence ID" value="TFB23259.1"/>
    <property type="molecule type" value="Genomic_DNA"/>
</dbReference>
<comment type="similarity">
    <text evidence="3 14">Belongs to the class I-like SAM-binding methyltransferase superfamily. RsmB/NOP family.</text>
</comment>
<dbReference type="FunFam" id="3.40.50.150:FF:000022">
    <property type="entry name" value="Ribosomal RNA small subunit methyltransferase B"/>
    <property type="match status" value="1"/>
</dbReference>
<evidence type="ECO:0000256" key="5">
    <source>
        <dbReference type="ARBA" id="ARBA00022490"/>
    </source>
</evidence>
<dbReference type="PANTHER" id="PTHR22807">
    <property type="entry name" value="NOP2 YEAST -RELATED NOL1/NOP2/FMU SUN DOMAIN-CONTAINING"/>
    <property type="match status" value="1"/>
</dbReference>
<dbReference type="InterPro" id="IPR018314">
    <property type="entry name" value="RsmB/NOL1/NOP2-like_CS"/>
</dbReference>
<dbReference type="PROSITE" id="PS01153">
    <property type="entry name" value="NOL1_NOP2_SUN"/>
    <property type="match status" value="1"/>
</dbReference>
<accession>A0A4Y8IP65</accession>
<evidence type="ECO:0000256" key="3">
    <source>
        <dbReference type="ARBA" id="ARBA00007494"/>
    </source>
</evidence>
<evidence type="ECO:0000256" key="14">
    <source>
        <dbReference type="PROSITE-ProRule" id="PRU01023"/>
    </source>
</evidence>
<dbReference type="InterPro" id="IPR054728">
    <property type="entry name" value="RsmB-like_ferredoxin"/>
</dbReference>
<keyword evidence="7 14" id="KW-0489">Methyltransferase</keyword>
<keyword evidence="10 14" id="KW-0694">RNA-binding</keyword>
<dbReference type="InterPro" id="IPR049560">
    <property type="entry name" value="MeTrfase_RsmB-F_NOP2_cat"/>
</dbReference>
<proteinExistence type="inferred from homology"/>
<dbReference type="Pfam" id="PF01189">
    <property type="entry name" value="Methyltr_RsmB-F"/>
    <property type="match status" value="1"/>
</dbReference>
<dbReference type="Gene3D" id="3.40.50.150">
    <property type="entry name" value="Vaccinia Virus protein VP39"/>
    <property type="match status" value="1"/>
</dbReference>
<evidence type="ECO:0000313" key="17">
    <source>
        <dbReference type="Proteomes" id="UP000297975"/>
    </source>
</evidence>
<keyword evidence="5" id="KW-0963">Cytoplasm</keyword>
<name>A0A4Y8IP65_9BACI</name>
<evidence type="ECO:0000259" key="15">
    <source>
        <dbReference type="PROSITE" id="PS51686"/>
    </source>
</evidence>
<dbReference type="Pfam" id="PF22458">
    <property type="entry name" value="RsmF-B_ferredox"/>
    <property type="match status" value="1"/>
</dbReference>
<dbReference type="NCBIfam" id="TIGR00563">
    <property type="entry name" value="rsmB"/>
    <property type="match status" value="1"/>
</dbReference>
<dbReference type="InterPro" id="IPR004573">
    <property type="entry name" value="rRNA_ssu_MeTfrase_B"/>
</dbReference>
<dbReference type="NCBIfam" id="NF011494">
    <property type="entry name" value="PRK14902.1"/>
    <property type="match status" value="1"/>
</dbReference>
<dbReference type="PROSITE" id="PS51686">
    <property type="entry name" value="SAM_MT_RSMB_NOP"/>
    <property type="match status" value="1"/>
</dbReference>
<dbReference type="PRINTS" id="PR02008">
    <property type="entry name" value="RCMTFAMILY"/>
</dbReference>
<evidence type="ECO:0000313" key="16">
    <source>
        <dbReference type="EMBL" id="TFB23259.1"/>
    </source>
</evidence>
<feature type="binding site" evidence="14">
    <location>
        <position position="280"/>
    </location>
    <ligand>
        <name>S-adenosyl-L-methionine</name>
        <dbReference type="ChEBI" id="CHEBI:59789"/>
    </ligand>
</feature>
<dbReference type="GO" id="GO:0006355">
    <property type="term" value="P:regulation of DNA-templated transcription"/>
    <property type="evidence" value="ECO:0007669"/>
    <property type="project" value="InterPro"/>
</dbReference>
<dbReference type="Pfam" id="PF01029">
    <property type="entry name" value="NusB"/>
    <property type="match status" value="1"/>
</dbReference>
<dbReference type="RefSeq" id="WP_134339331.1">
    <property type="nucleotide sequence ID" value="NZ_SOPW01000004.1"/>
</dbReference>
<evidence type="ECO:0000256" key="10">
    <source>
        <dbReference type="ARBA" id="ARBA00022884"/>
    </source>
</evidence>
<evidence type="ECO:0000256" key="12">
    <source>
        <dbReference type="ARBA" id="ARBA00031088"/>
    </source>
</evidence>
<comment type="catalytic activity">
    <reaction evidence="13">
        <text>cytidine(967) in 16S rRNA + S-adenosyl-L-methionine = 5-methylcytidine(967) in 16S rRNA + S-adenosyl-L-homocysteine + H(+)</text>
        <dbReference type="Rhea" id="RHEA:42748"/>
        <dbReference type="Rhea" id="RHEA-COMP:10219"/>
        <dbReference type="Rhea" id="RHEA-COMP:10220"/>
        <dbReference type="ChEBI" id="CHEBI:15378"/>
        <dbReference type="ChEBI" id="CHEBI:57856"/>
        <dbReference type="ChEBI" id="CHEBI:59789"/>
        <dbReference type="ChEBI" id="CHEBI:74483"/>
        <dbReference type="ChEBI" id="CHEBI:82748"/>
        <dbReference type="EC" id="2.1.1.176"/>
    </reaction>
</comment>
<evidence type="ECO:0000256" key="11">
    <source>
        <dbReference type="ARBA" id="ARBA00030399"/>
    </source>
</evidence>
<evidence type="ECO:0000256" key="8">
    <source>
        <dbReference type="ARBA" id="ARBA00022679"/>
    </source>
</evidence>
<dbReference type="GO" id="GO:0005737">
    <property type="term" value="C:cytoplasm"/>
    <property type="evidence" value="ECO:0007669"/>
    <property type="project" value="UniProtKB-SubCell"/>
</dbReference>
<dbReference type="GO" id="GO:0008649">
    <property type="term" value="F:rRNA methyltransferase activity"/>
    <property type="evidence" value="ECO:0007669"/>
    <property type="project" value="InterPro"/>
</dbReference>
<evidence type="ECO:0000256" key="2">
    <source>
        <dbReference type="ARBA" id="ARBA00004496"/>
    </source>
</evidence>
<keyword evidence="8 14" id="KW-0808">Transferase</keyword>
<dbReference type="OrthoDB" id="9810297at2"/>
<evidence type="ECO:0000256" key="6">
    <source>
        <dbReference type="ARBA" id="ARBA00022552"/>
    </source>
</evidence>
<evidence type="ECO:0000256" key="4">
    <source>
        <dbReference type="ARBA" id="ARBA00012140"/>
    </source>
</evidence>
<dbReference type="Gene3D" id="1.10.940.10">
    <property type="entry name" value="NusB-like"/>
    <property type="match status" value="1"/>
</dbReference>
<sequence length="446" mass="50520">MAKQSVREIALKLLTQVGESGGFSHILINQAISRNDVSEKDKGLLTEIVYGTLQHRLTLEFFLKPFVKKKMDPWVKWLLYLSVYQMEFLERIPDHAIINEAVAIAKKRGHRGTSGFVNGVLRSVQRKGLPSIESIEDPIERLSIKTSHPYWLVDRWSNMYGLELTRKMCESNLKSKSLSVRIQPLKTTIDKAQSELQNEGIDTEKSTLSNQGLNIVSGNPLASKLFPSQITIQDETSMLVSEMLDVKSGMTVLDACSAPGGKATHISEKMENQGEIFAYDLHAKKVKLVKEKANELDLTNIQTGAIDSRNLGEKHQKESFDRILLDAPCSGLGVLRSKPDIKYNKKESDIHDLAKIQRELLDSVIPLLKKDGKMVYSTCTVDREENEEQIKNVLKTYPHLEVDQQFFDELPDSCKDLEGITEYGIQIFPQDFNADGFFITRLKYKE</sequence>